<dbReference type="Proteomes" id="UP001489509">
    <property type="component" value="Unassembled WGS sequence"/>
</dbReference>
<name>A0ABV1DYD3_9FIRM</name>
<dbReference type="EMBL" id="JBBMFD010000001">
    <property type="protein sequence ID" value="MEQ2439316.1"/>
    <property type="molecule type" value="Genomic_DNA"/>
</dbReference>
<keyword evidence="3" id="KW-1185">Reference proteome</keyword>
<accession>A0ABV1DYD3</accession>
<protein>
    <submittedName>
        <fullName evidence="2">BtrH N-terminal domain-containing protein</fullName>
    </submittedName>
</protein>
<organism evidence="2 3">
    <name type="scientific">Solibaculum intestinale</name>
    <dbReference type="NCBI Taxonomy" id="3133165"/>
    <lineage>
        <taxon>Bacteria</taxon>
        <taxon>Bacillati</taxon>
        <taxon>Bacillota</taxon>
        <taxon>Clostridia</taxon>
        <taxon>Eubacteriales</taxon>
        <taxon>Oscillospiraceae</taxon>
        <taxon>Solibaculum</taxon>
    </lineage>
</organism>
<proteinExistence type="predicted"/>
<sequence length="330" mass="38643">MISIEPLMDDGLNACSHFLVISVMNHWKLDHELMYAQAWGFEFAPPGTKGHGIWNRGDLGPRLYYRNEDRIFLNLYLFHGVQVYQSGCESIDQLYKLLEEQLEQDLPVIVFIDTYYLPWMESFYQKIHSIHSVLVTGMALDKGLYCNDTPPFFQPPVKNQLLGYDQVKEAFREQVYIFRKGKAPKRTEEAIAVFQKKAEDLLEKNRGKNTFEKMREFADCLQEHPISSSDMEEFGGGSGILLRAFRNIIRDRINFSNALLYAARQCRLPLYQELYDQFQESIRIWTEIKSVCYKAYLKNQMQDRQVELASFVRQAAEIEEKIAGRMRIVK</sequence>
<feature type="domain" description="Butirosin biosynthesis protein H N-terminal" evidence="1">
    <location>
        <begin position="61"/>
        <end position="144"/>
    </location>
</feature>
<dbReference type="Pfam" id="PF14399">
    <property type="entry name" value="BtrH_N"/>
    <property type="match status" value="1"/>
</dbReference>
<dbReference type="RefSeq" id="WP_349217592.1">
    <property type="nucleotide sequence ID" value="NZ_JBBMFD010000001.1"/>
</dbReference>
<evidence type="ECO:0000313" key="3">
    <source>
        <dbReference type="Proteomes" id="UP001489509"/>
    </source>
</evidence>
<comment type="caution">
    <text evidence="2">The sequence shown here is derived from an EMBL/GenBank/DDBJ whole genome shotgun (WGS) entry which is preliminary data.</text>
</comment>
<evidence type="ECO:0000259" key="1">
    <source>
        <dbReference type="Pfam" id="PF14399"/>
    </source>
</evidence>
<dbReference type="InterPro" id="IPR026935">
    <property type="entry name" value="BtrH_N"/>
</dbReference>
<evidence type="ECO:0000313" key="2">
    <source>
        <dbReference type="EMBL" id="MEQ2439316.1"/>
    </source>
</evidence>
<reference evidence="2 3" key="1">
    <citation type="submission" date="2024-03" db="EMBL/GenBank/DDBJ databases">
        <title>Human intestinal bacterial collection.</title>
        <authorList>
            <person name="Pauvert C."/>
            <person name="Hitch T.C.A."/>
            <person name="Clavel T."/>
        </authorList>
    </citation>
    <scope>NUCLEOTIDE SEQUENCE [LARGE SCALE GENOMIC DNA]</scope>
    <source>
        <strain evidence="2 3">CLA-JM-H44</strain>
    </source>
</reference>
<gene>
    <name evidence="2" type="ORF">WMO26_00570</name>
</gene>